<dbReference type="FunFam" id="3.90.550.10:FF:000003">
    <property type="entry name" value="2-C-methyl-D-erythritol 4-phosphate cytidylyltransferase"/>
    <property type="match status" value="1"/>
</dbReference>
<dbReference type="PANTHER" id="PTHR32125">
    <property type="entry name" value="2-C-METHYL-D-ERYTHRITOL 4-PHOSPHATE CYTIDYLYLTRANSFERASE, CHLOROPLASTIC"/>
    <property type="match status" value="1"/>
</dbReference>
<dbReference type="Pfam" id="PF01128">
    <property type="entry name" value="IspD"/>
    <property type="match status" value="1"/>
</dbReference>
<feature type="site" description="Positions MEP for the nucleophilic attack" evidence="4">
    <location>
        <position position="154"/>
    </location>
</feature>
<name>A0A1G5GYJ2_9FIRM</name>
<dbReference type="GO" id="GO:0019288">
    <property type="term" value="P:isopentenyl diphosphate biosynthetic process, methylerythritol 4-phosphate pathway"/>
    <property type="evidence" value="ECO:0007669"/>
    <property type="project" value="UniProtKB-UniRule"/>
</dbReference>
<proteinExistence type="inferred from homology"/>
<dbReference type="EMBL" id="FMUR01000028">
    <property type="protein sequence ID" value="SCY56554.1"/>
    <property type="molecule type" value="Genomic_DNA"/>
</dbReference>
<feature type="site" description="Positions MEP for the nucleophilic attack" evidence="4">
    <location>
        <position position="218"/>
    </location>
</feature>
<keyword evidence="6" id="KW-1185">Reference proteome</keyword>
<evidence type="ECO:0000256" key="4">
    <source>
        <dbReference type="HAMAP-Rule" id="MF_00108"/>
    </source>
</evidence>
<gene>
    <name evidence="4" type="primary">ispD</name>
    <name evidence="5" type="ORF">SAMN02910451_03109</name>
</gene>
<reference evidence="6" key="1">
    <citation type="submission" date="2016-10" db="EMBL/GenBank/DDBJ databases">
        <authorList>
            <person name="Varghese N."/>
            <person name="Submissions S."/>
        </authorList>
    </citation>
    <scope>NUCLEOTIDE SEQUENCE [LARGE SCALE GENOMIC DNA]</scope>
    <source>
        <strain evidence="6">XBD2006</strain>
    </source>
</reference>
<dbReference type="PANTHER" id="PTHR32125:SF4">
    <property type="entry name" value="2-C-METHYL-D-ERYTHRITOL 4-PHOSPHATE CYTIDYLYLTRANSFERASE, CHLOROPLASTIC"/>
    <property type="match status" value="1"/>
</dbReference>
<evidence type="ECO:0000256" key="2">
    <source>
        <dbReference type="ARBA" id="ARBA00022695"/>
    </source>
</evidence>
<dbReference type="CDD" id="cd02516">
    <property type="entry name" value="CDP-ME_synthetase"/>
    <property type="match status" value="1"/>
</dbReference>
<dbReference type="EC" id="2.7.7.60" evidence="4"/>
<sequence>MKTVAVVLAAGSGSRMKSDVKKQYLDIGGKPLIYYSLKAFEESPVDDIVLVVSRGDVEFVRSEIVEKFGFDKVVAIVEGGLYRYHSVRLGLMAAEGEYDYAFIHDGARPFLTKEIILRALDGARDYGACVVGMPVKDTIKICDEDGFAVSTPNRDRTWMIQTPQTFSFKLIKELYMRLDREEEELIAKGVNITDDAMVVEYFTDRKVKLVEGSYNNIKITTPEDIPAAEAILGIK</sequence>
<evidence type="ECO:0000256" key="1">
    <source>
        <dbReference type="ARBA" id="ARBA00022679"/>
    </source>
</evidence>
<dbReference type="SUPFAM" id="SSF53448">
    <property type="entry name" value="Nucleotide-diphospho-sugar transferases"/>
    <property type="match status" value="1"/>
</dbReference>
<keyword evidence="1 4" id="KW-0808">Transferase</keyword>
<organism evidence="5 6">
    <name type="scientific">Butyrivibrio hungatei</name>
    <dbReference type="NCBI Taxonomy" id="185008"/>
    <lineage>
        <taxon>Bacteria</taxon>
        <taxon>Bacillati</taxon>
        <taxon>Bacillota</taxon>
        <taxon>Clostridia</taxon>
        <taxon>Lachnospirales</taxon>
        <taxon>Lachnospiraceae</taxon>
        <taxon>Butyrivibrio</taxon>
    </lineage>
</organism>
<accession>A0A1G5GYJ2</accession>
<dbReference type="RefSeq" id="WP_074463463.1">
    <property type="nucleotide sequence ID" value="NZ_FMUR01000028.1"/>
</dbReference>
<evidence type="ECO:0000313" key="6">
    <source>
        <dbReference type="Proteomes" id="UP000183047"/>
    </source>
</evidence>
<dbReference type="OrthoDB" id="9806837at2"/>
<dbReference type="HAMAP" id="MF_00108">
    <property type="entry name" value="IspD"/>
    <property type="match status" value="1"/>
</dbReference>
<dbReference type="Proteomes" id="UP000183047">
    <property type="component" value="Unassembled WGS sequence"/>
</dbReference>
<comment type="catalytic activity">
    <reaction evidence="4">
        <text>2-C-methyl-D-erythritol 4-phosphate + CTP + H(+) = 4-CDP-2-C-methyl-D-erythritol + diphosphate</text>
        <dbReference type="Rhea" id="RHEA:13429"/>
        <dbReference type="ChEBI" id="CHEBI:15378"/>
        <dbReference type="ChEBI" id="CHEBI:33019"/>
        <dbReference type="ChEBI" id="CHEBI:37563"/>
        <dbReference type="ChEBI" id="CHEBI:57823"/>
        <dbReference type="ChEBI" id="CHEBI:58262"/>
        <dbReference type="EC" id="2.7.7.60"/>
    </reaction>
</comment>
<dbReference type="STRING" id="185008.bhn_I0557"/>
<comment type="similarity">
    <text evidence="4">Belongs to the IspD/TarI cytidylyltransferase family. IspD subfamily.</text>
</comment>
<dbReference type="NCBIfam" id="TIGR00453">
    <property type="entry name" value="ispD"/>
    <property type="match status" value="1"/>
</dbReference>
<dbReference type="AlphaFoldDB" id="A0A1G5GYJ2"/>
<dbReference type="InterPro" id="IPR001228">
    <property type="entry name" value="IspD"/>
</dbReference>
<evidence type="ECO:0000313" key="5">
    <source>
        <dbReference type="EMBL" id="SCY56554.1"/>
    </source>
</evidence>
<dbReference type="Gene3D" id="3.90.550.10">
    <property type="entry name" value="Spore Coat Polysaccharide Biosynthesis Protein SpsA, Chain A"/>
    <property type="match status" value="1"/>
</dbReference>
<dbReference type="InterPro" id="IPR029044">
    <property type="entry name" value="Nucleotide-diphossugar_trans"/>
</dbReference>
<feature type="site" description="Transition state stabilizer" evidence="4">
    <location>
        <position position="15"/>
    </location>
</feature>
<evidence type="ECO:0000256" key="3">
    <source>
        <dbReference type="ARBA" id="ARBA00023229"/>
    </source>
</evidence>
<comment type="pathway">
    <text evidence="4">Isoprenoid biosynthesis; isopentenyl diphosphate biosynthesis via DXP pathway; isopentenyl diphosphate from 1-deoxy-D-xylulose 5-phosphate: step 2/6.</text>
</comment>
<dbReference type="GO" id="GO:0050518">
    <property type="term" value="F:2-C-methyl-D-erythritol 4-phosphate cytidylyltransferase activity"/>
    <property type="evidence" value="ECO:0007669"/>
    <property type="project" value="UniProtKB-UniRule"/>
</dbReference>
<dbReference type="InterPro" id="IPR050088">
    <property type="entry name" value="IspD/TarI_cytidylyltransf_bact"/>
</dbReference>
<feature type="site" description="Transition state stabilizer" evidence="4">
    <location>
        <position position="22"/>
    </location>
</feature>
<keyword evidence="3 4" id="KW-0414">Isoprene biosynthesis</keyword>
<dbReference type="UniPathway" id="UPA00056">
    <property type="reaction ID" value="UER00093"/>
</dbReference>
<dbReference type="InterPro" id="IPR034683">
    <property type="entry name" value="IspD/TarI"/>
</dbReference>
<protein>
    <recommendedName>
        <fullName evidence="4">2-C-methyl-D-erythritol 4-phosphate cytidylyltransferase</fullName>
        <ecNumber evidence="4">2.7.7.60</ecNumber>
    </recommendedName>
    <alternativeName>
        <fullName evidence="4">4-diphosphocytidyl-2C-methyl-D-erythritol synthase</fullName>
    </alternativeName>
    <alternativeName>
        <fullName evidence="4">MEP cytidylyltransferase</fullName>
        <shortName evidence="4">MCT</shortName>
    </alternativeName>
</protein>
<keyword evidence="2 4" id="KW-0548">Nucleotidyltransferase</keyword>
<comment type="function">
    <text evidence="4">Catalyzes the formation of 4-diphosphocytidyl-2-C-methyl-D-erythritol from CTP and 2-C-methyl-D-erythritol 4-phosphate (MEP).</text>
</comment>